<dbReference type="AlphaFoldDB" id="A0A0A8ZES8"/>
<proteinExistence type="predicted"/>
<name>A0A0A8ZES8_ARUDO</name>
<dbReference type="EMBL" id="GBRH01259986">
    <property type="protein sequence ID" value="JAD37909.1"/>
    <property type="molecule type" value="Transcribed_RNA"/>
</dbReference>
<reference evidence="1" key="2">
    <citation type="journal article" date="2015" name="Data Brief">
        <title>Shoot transcriptome of the giant reed, Arundo donax.</title>
        <authorList>
            <person name="Barrero R.A."/>
            <person name="Guerrero F.D."/>
            <person name="Moolhuijzen P."/>
            <person name="Goolsby J.A."/>
            <person name="Tidwell J."/>
            <person name="Bellgard S.E."/>
            <person name="Bellgard M.I."/>
        </authorList>
    </citation>
    <scope>NUCLEOTIDE SEQUENCE</scope>
    <source>
        <tissue evidence="1">Shoot tissue taken approximately 20 cm above the soil surface</tissue>
    </source>
</reference>
<reference evidence="1" key="1">
    <citation type="submission" date="2014-09" db="EMBL/GenBank/DDBJ databases">
        <authorList>
            <person name="Magalhaes I.L.F."/>
            <person name="Oliveira U."/>
            <person name="Santos F.R."/>
            <person name="Vidigal T.H.D.A."/>
            <person name="Brescovit A.D."/>
            <person name="Santos A.J."/>
        </authorList>
    </citation>
    <scope>NUCLEOTIDE SEQUENCE</scope>
    <source>
        <tissue evidence="1">Shoot tissue taken approximately 20 cm above the soil surface</tissue>
    </source>
</reference>
<organism evidence="1">
    <name type="scientific">Arundo donax</name>
    <name type="common">Giant reed</name>
    <name type="synonym">Donax arundinaceus</name>
    <dbReference type="NCBI Taxonomy" id="35708"/>
    <lineage>
        <taxon>Eukaryota</taxon>
        <taxon>Viridiplantae</taxon>
        <taxon>Streptophyta</taxon>
        <taxon>Embryophyta</taxon>
        <taxon>Tracheophyta</taxon>
        <taxon>Spermatophyta</taxon>
        <taxon>Magnoliopsida</taxon>
        <taxon>Liliopsida</taxon>
        <taxon>Poales</taxon>
        <taxon>Poaceae</taxon>
        <taxon>PACMAD clade</taxon>
        <taxon>Arundinoideae</taxon>
        <taxon>Arundineae</taxon>
        <taxon>Arundo</taxon>
    </lineage>
</organism>
<evidence type="ECO:0000313" key="1">
    <source>
        <dbReference type="EMBL" id="JAD37909.1"/>
    </source>
</evidence>
<accession>A0A0A8ZES8</accession>
<protein>
    <submittedName>
        <fullName evidence="1">Uncharacterized protein</fullName>
    </submittedName>
</protein>
<sequence length="27" mass="2890">MCRPPLSTLISSPRGYLLLSSLSSDPV</sequence>